<name>A0A0S4XPH5_9BACT</name>
<evidence type="ECO:0000313" key="1">
    <source>
        <dbReference type="EMBL" id="CUV66195.1"/>
    </source>
</evidence>
<reference evidence="1" key="1">
    <citation type="submission" date="2015-11" db="EMBL/GenBank/DDBJ databases">
        <authorList>
            <person name="Zhang Y."/>
            <person name="Guo Z."/>
        </authorList>
    </citation>
    <scope>NUCLEOTIDE SEQUENCE</scope>
    <source>
        <strain evidence="1">BN30871</strain>
    </source>
</reference>
<protein>
    <submittedName>
        <fullName evidence="1">Uncharacterized protein</fullName>
    </submittedName>
</protein>
<dbReference type="EMBL" id="FAXN01000069">
    <property type="protein sequence ID" value="CUV66195.1"/>
    <property type="molecule type" value="Genomic_DNA"/>
</dbReference>
<gene>
    <name evidence="1" type="ORF">BN3087_660025</name>
</gene>
<organism evidence="1">
    <name type="scientific">Sulfurovum sp. enrichment culture clone C5</name>
    <dbReference type="NCBI Taxonomy" id="497650"/>
    <lineage>
        <taxon>Bacteria</taxon>
        <taxon>Pseudomonadati</taxon>
        <taxon>Campylobacterota</taxon>
        <taxon>Epsilonproteobacteria</taxon>
        <taxon>Campylobacterales</taxon>
        <taxon>Sulfurovaceae</taxon>
        <taxon>Sulfurovum</taxon>
        <taxon>environmental samples</taxon>
    </lineage>
</organism>
<sequence length="90" mass="10425">MKVKCQRTNLEIELNDGFFVSSGHGGEWEFISVDASSINDYSIAVEDLINTPEGLVDWLAHLSEKSWFSANKFFEFMYKFRAENKLYNMS</sequence>
<accession>A0A0S4XPH5</accession>
<dbReference type="AlphaFoldDB" id="A0A0S4XPH5"/>
<proteinExistence type="predicted"/>